<dbReference type="GO" id="GO:0022900">
    <property type="term" value="P:electron transport chain"/>
    <property type="evidence" value="ECO:0007669"/>
    <property type="project" value="InterPro"/>
</dbReference>
<keyword evidence="9" id="KW-1133">Transmembrane helix</keyword>
<sequence>MRLRSILGLGFMPPKLRLAGMASLGAFTAAAGWVGYTSNGLSYLSDDPKACINCHIMTPQYATWQHSSHGRVATCNDCHVPHDNVVRKYWFKAMDGGRHSFMFTFRLEPQVIRAREASKTVIQENCIRCHTTTIQTIAADVHSGSTRPCIECHREVPHGRISSLNSTPNAAVPPLPPVSPSFLRDNK</sequence>
<dbReference type="GO" id="GO:0046872">
    <property type="term" value="F:metal ion binding"/>
    <property type="evidence" value="ECO:0007669"/>
    <property type="project" value="UniProtKB-KW"/>
</dbReference>
<dbReference type="AlphaFoldDB" id="A0A809SF58"/>
<keyword evidence="8" id="KW-0249">Electron transport</keyword>
<evidence type="ECO:0000313" key="14">
    <source>
        <dbReference type="EMBL" id="BBO24524.1"/>
    </source>
</evidence>
<evidence type="ECO:0000256" key="7">
    <source>
        <dbReference type="ARBA" id="ARBA00022723"/>
    </source>
</evidence>
<comment type="similarity">
    <text evidence="2">Belongs to the NapC/NirT/NrfH family.</text>
</comment>
<dbReference type="InterPro" id="IPR017571">
    <property type="entry name" value="NrfH"/>
</dbReference>
<evidence type="ECO:0000259" key="13">
    <source>
        <dbReference type="Pfam" id="PF03264"/>
    </source>
</evidence>
<dbReference type="Gene3D" id="1.10.3820.10">
    <property type="entry name" value="Di-heme elbow motif domain"/>
    <property type="match status" value="1"/>
</dbReference>
<evidence type="ECO:0000256" key="10">
    <source>
        <dbReference type="ARBA" id="ARBA00023004"/>
    </source>
</evidence>
<accession>A0A809SF58</accession>
<evidence type="ECO:0000256" key="12">
    <source>
        <dbReference type="SAM" id="MobiDB-lite"/>
    </source>
</evidence>
<dbReference type="NCBIfam" id="TIGR03153">
    <property type="entry name" value="cytochr_NrfH"/>
    <property type="match status" value="1"/>
</dbReference>
<dbReference type="Proteomes" id="UP000662873">
    <property type="component" value="Chromosome"/>
</dbReference>
<proteinExistence type="inferred from homology"/>
<dbReference type="PANTHER" id="PTHR30333:SF1">
    <property type="entry name" value="CYTOCHROME C-TYPE PROTEIN NAPC"/>
    <property type="match status" value="1"/>
</dbReference>
<name>A0A809SF58_9BACT</name>
<evidence type="ECO:0000256" key="5">
    <source>
        <dbReference type="ARBA" id="ARBA00022617"/>
    </source>
</evidence>
<dbReference type="GO" id="GO:0005886">
    <property type="term" value="C:plasma membrane"/>
    <property type="evidence" value="ECO:0007669"/>
    <property type="project" value="UniProtKB-SubCell"/>
</dbReference>
<dbReference type="EMBL" id="AP021858">
    <property type="protein sequence ID" value="BBO24524.1"/>
    <property type="molecule type" value="Genomic_DNA"/>
</dbReference>
<keyword evidence="7" id="KW-0479">Metal-binding</keyword>
<organism evidence="14 15">
    <name type="scientific">Candidatus Nitrosymbiomonas proteolyticus</name>
    <dbReference type="NCBI Taxonomy" id="2608984"/>
    <lineage>
        <taxon>Bacteria</taxon>
        <taxon>Bacillati</taxon>
        <taxon>Armatimonadota</taxon>
        <taxon>Armatimonadota incertae sedis</taxon>
        <taxon>Candidatus Nitrosymbiomonas</taxon>
    </lineage>
</organism>
<dbReference type="InterPro" id="IPR005126">
    <property type="entry name" value="NapC/NirT_cyt_c_N"/>
</dbReference>
<dbReference type="KEGG" id="npy:NPRO_21190"/>
<dbReference type="SUPFAM" id="SSF48695">
    <property type="entry name" value="Multiheme cytochromes"/>
    <property type="match status" value="1"/>
</dbReference>
<keyword evidence="10" id="KW-0408">Iron</keyword>
<keyword evidence="5" id="KW-0349">Heme</keyword>
<dbReference type="InterPro" id="IPR038266">
    <property type="entry name" value="NapC/NirT_cytc_sf"/>
</dbReference>
<keyword evidence="3" id="KW-0813">Transport</keyword>
<evidence type="ECO:0000256" key="8">
    <source>
        <dbReference type="ARBA" id="ARBA00022982"/>
    </source>
</evidence>
<dbReference type="InterPro" id="IPR036280">
    <property type="entry name" value="Multihaem_cyt_sf"/>
</dbReference>
<evidence type="ECO:0000256" key="6">
    <source>
        <dbReference type="ARBA" id="ARBA00022692"/>
    </source>
</evidence>
<evidence type="ECO:0000313" key="15">
    <source>
        <dbReference type="Proteomes" id="UP000662873"/>
    </source>
</evidence>
<keyword evidence="4" id="KW-1003">Cell membrane</keyword>
<feature type="region of interest" description="Disordered" evidence="12">
    <location>
        <begin position="163"/>
        <end position="187"/>
    </location>
</feature>
<evidence type="ECO:0000256" key="4">
    <source>
        <dbReference type="ARBA" id="ARBA00022475"/>
    </source>
</evidence>
<keyword evidence="11" id="KW-0472">Membrane</keyword>
<reference evidence="14" key="1">
    <citation type="journal article" name="DNA Res.">
        <title>The physiological potential of anammox bacteria as revealed by their core genome structure.</title>
        <authorList>
            <person name="Okubo T."/>
            <person name="Toyoda A."/>
            <person name="Fukuhara K."/>
            <person name="Uchiyama I."/>
            <person name="Harigaya Y."/>
            <person name="Kuroiwa M."/>
            <person name="Suzuki T."/>
            <person name="Murakami Y."/>
            <person name="Suwa Y."/>
            <person name="Takami H."/>
        </authorList>
    </citation>
    <scope>NUCLEOTIDE SEQUENCE</scope>
    <source>
        <strain evidence="14">317325-2</strain>
    </source>
</reference>
<dbReference type="GO" id="GO:0009055">
    <property type="term" value="F:electron transfer activity"/>
    <property type="evidence" value="ECO:0007669"/>
    <property type="project" value="TreeGrafter"/>
</dbReference>
<evidence type="ECO:0000256" key="2">
    <source>
        <dbReference type="ARBA" id="ARBA00007395"/>
    </source>
</evidence>
<dbReference type="GO" id="GO:0009061">
    <property type="term" value="P:anaerobic respiration"/>
    <property type="evidence" value="ECO:0007669"/>
    <property type="project" value="TreeGrafter"/>
</dbReference>
<evidence type="ECO:0000256" key="11">
    <source>
        <dbReference type="ARBA" id="ARBA00023136"/>
    </source>
</evidence>
<evidence type="ECO:0000256" key="3">
    <source>
        <dbReference type="ARBA" id="ARBA00022448"/>
    </source>
</evidence>
<evidence type="ECO:0000256" key="1">
    <source>
        <dbReference type="ARBA" id="ARBA00004236"/>
    </source>
</evidence>
<feature type="domain" description="NapC/NirT cytochrome c N-terminal" evidence="13">
    <location>
        <begin position="22"/>
        <end position="159"/>
    </location>
</feature>
<dbReference type="PANTHER" id="PTHR30333">
    <property type="entry name" value="CYTOCHROME C-TYPE PROTEIN"/>
    <property type="match status" value="1"/>
</dbReference>
<comment type="subcellular location">
    <subcellularLocation>
        <location evidence="1">Cell membrane</location>
    </subcellularLocation>
</comment>
<dbReference type="InterPro" id="IPR051174">
    <property type="entry name" value="Cytochrome_c-type_ET"/>
</dbReference>
<keyword evidence="6" id="KW-0812">Transmembrane</keyword>
<gene>
    <name evidence="14" type="ORF">NPRO_21190</name>
</gene>
<evidence type="ECO:0000256" key="9">
    <source>
        <dbReference type="ARBA" id="ARBA00022989"/>
    </source>
</evidence>
<protein>
    <submittedName>
        <fullName evidence="14">Cytochrome c-type protein NrfH</fullName>
    </submittedName>
</protein>
<dbReference type="Pfam" id="PF03264">
    <property type="entry name" value="Cytochrom_NNT"/>
    <property type="match status" value="1"/>
</dbReference>